<dbReference type="Proteomes" id="UP000005439">
    <property type="component" value="Chromosome"/>
</dbReference>
<dbReference type="InterPro" id="IPR006311">
    <property type="entry name" value="TAT_signal"/>
</dbReference>
<keyword evidence="2" id="KW-1185">Reference proteome</keyword>
<dbReference type="PATRIC" id="fig|679936.5.peg.1749"/>
<reference evidence="2" key="1">
    <citation type="submission" date="2011-12" db="EMBL/GenBank/DDBJ databases">
        <title>The complete genome of chromosome of Sulfobacillus acidophilus DSM 10332.</title>
        <authorList>
            <person name="Lucas S."/>
            <person name="Han J."/>
            <person name="Lapidus A."/>
            <person name="Bruce D."/>
            <person name="Goodwin L."/>
            <person name="Pitluck S."/>
            <person name="Peters L."/>
            <person name="Kyrpides N."/>
            <person name="Mavromatis K."/>
            <person name="Ivanova N."/>
            <person name="Mikhailova N."/>
            <person name="Chertkov O."/>
            <person name="Saunders E."/>
            <person name="Detter J.C."/>
            <person name="Tapia R."/>
            <person name="Han C."/>
            <person name="Land M."/>
            <person name="Hauser L."/>
            <person name="Markowitz V."/>
            <person name="Cheng J.-F."/>
            <person name="Hugenholtz P."/>
            <person name="Woyke T."/>
            <person name="Wu D."/>
            <person name="Pukall R."/>
            <person name="Gehrich-Schroeter G."/>
            <person name="Schneider S."/>
            <person name="Klenk H.-P."/>
            <person name="Eisen J.A."/>
        </authorList>
    </citation>
    <scope>NUCLEOTIDE SEQUENCE [LARGE SCALE GENOMIC DNA]</scope>
    <source>
        <strain evidence="2">ATCC 700253 / DSM 10332 / NAL</strain>
    </source>
</reference>
<protein>
    <submittedName>
        <fullName evidence="1">Uncharacterized protein</fullName>
    </submittedName>
</protein>
<dbReference type="SUPFAM" id="SSF49503">
    <property type="entry name" value="Cupredoxins"/>
    <property type="match status" value="1"/>
</dbReference>
<evidence type="ECO:0000313" key="1">
    <source>
        <dbReference type="EMBL" id="AEW05176.1"/>
    </source>
</evidence>
<accession>G8TYZ7</accession>
<proteinExistence type="predicted"/>
<dbReference type="AlphaFoldDB" id="G8TYZ7"/>
<dbReference type="EMBL" id="CP003179">
    <property type="protein sequence ID" value="AEW05176.1"/>
    <property type="molecule type" value="Genomic_DNA"/>
</dbReference>
<sequence length="216" mass="24043">MENKPEYGASEGQNGVPEELQWSRRQFITGTVGAAAAGIVALVGRTPIVTAARSIFGSPVSTGLVHLYAEDFYFVPNYMTWRVGDQMTLRFHNMSLTRFHELQIGRHVSTQNTVFGTENANGFLEDFWQDMPVTLSNPYLIDNFVIAQAKPTYEGPVSDFMVTPGFPFSPTLKPGGHIDISFTVPDKPGIWNYGCFVQAAMHWRFGMQGTLNIIRA</sequence>
<reference evidence="1 2" key="2">
    <citation type="journal article" date="2012" name="Stand. Genomic Sci.">
        <title>Complete genome sequence of the moderately thermophilic mineral-sulfide-oxidizing firmicute Sulfobacillus acidophilus type strain (NAL(T)).</title>
        <authorList>
            <person name="Anderson I."/>
            <person name="Chertkov O."/>
            <person name="Chen A."/>
            <person name="Saunders E."/>
            <person name="Lapidus A."/>
            <person name="Nolan M."/>
            <person name="Lucas S."/>
            <person name="Hammon N."/>
            <person name="Deshpande S."/>
            <person name="Cheng J.F."/>
            <person name="Han C."/>
            <person name="Tapia R."/>
            <person name="Goodwin L.A."/>
            <person name="Pitluck S."/>
            <person name="Liolios K."/>
            <person name="Pagani I."/>
            <person name="Ivanova N."/>
            <person name="Mikhailova N."/>
            <person name="Pati A."/>
            <person name="Palaniappan K."/>
            <person name="Land M."/>
            <person name="Pan C."/>
            <person name="Rohde M."/>
            <person name="Pukall R."/>
            <person name="Goker M."/>
            <person name="Detter J.C."/>
            <person name="Woyke T."/>
            <person name="Bristow J."/>
            <person name="Eisen J.A."/>
            <person name="Markowitz V."/>
            <person name="Hugenholtz P."/>
            <person name="Kyrpides N.C."/>
            <person name="Klenk H.P."/>
            <person name="Mavromatis K."/>
        </authorList>
    </citation>
    <scope>NUCLEOTIDE SEQUENCE [LARGE SCALE GENOMIC DNA]</scope>
    <source>
        <strain evidence="2">ATCC 700253 / DSM 10332 / NAL</strain>
    </source>
</reference>
<dbReference type="PROSITE" id="PS51318">
    <property type="entry name" value="TAT"/>
    <property type="match status" value="1"/>
</dbReference>
<dbReference type="HOGENOM" id="CLU_1277070_0_0_9"/>
<evidence type="ECO:0000313" key="2">
    <source>
        <dbReference type="Proteomes" id="UP000005439"/>
    </source>
</evidence>
<gene>
    <name evidence="1" type="ordered locus">Sulac_1680</name>
</gene>
<organism evidence="1 2">
    <name type="scientific">Sulfobacillus acidophilus (strain ATCC 700253 / DSM 10332 / NAL)</name>
    <dbReference type="NCBI Taxonomy" id="679936"/>
    <lineage>
        <taxon>Bacteria</taxon>
        <taxon>Bacillati</taxon>
        <taxon>Bacillota</taxon>
        <taxon>Clostridia</taxon>
        <taxon>Eubacteriales</taxon>
        <taxon>Clostridiales Family XVII. Incertae Sedis</taxon>
        <taxon>Sulfobacillus</taxon>
    </lineage>
</organism>
<dbReference type="InterPro" id="IPR008972">
    <property type="entry name" value="Cupredoxin"/>
</dbReference>
<dbReference type="KEGG" id="sap:Sulac_1680"/>
<dbReference type="STRING" id="679936.Sulac_1680"/>
<dbReference type="Gene3D" id="2.60.40.420">
    <property type="entry name" value="Cupredoxins - blue copper proteins"/>
    <property type="match status" value="1"/>
</dbReference>
<name>G8TYZ7_SULAD</name>